<evidence type="ECO:0000259" key="2">
    <source>
        <dbReference type="Pfam" id="PF03544"/>
    </source>
</evidence>
<feature type="signal peptide" evidence="1">
    <location>
        <begin position="1"/>
        <end position="17"/>
    </location>
</feature>
<accession>A0ABR8ZD90</accession>
<dbReference type="SUPFAM" id="SSF74653">
    <property type="entry name" value="TolA/TonB C-terminal domain"/>
    <property type="match status" value="1"/>
</dbReference>
<evidence type="ECO:0000256" key="1">
    <source>
        <dbReference type="SAM" id="SignalP"/>
    </source>
</evidence>
<organism evidence="3 4">
    <name type="scientific">Chryseobacterium caseinilyticum</name>
    <dbReference type="NCBI Taxonomy" id="2771428"/>
    <lineage>
        <taxon>Bacteria</taxon>
        <taxon>Pseudomonadati</taxon>
        <taxon>Bacteroidota</taxon>
        <taxon>Flavobacteriia</taxon>
        <taxon>Flavobacteriales</taxon>
        <taxon>Weeksellaceae</taxon>
        <taxon>Chryseobacterium group</taxon>
        <taxon>Chryseobacterium</taxon>
    </lineage>
</organism>
<reference evidence="3 4" key="1">
    <citation type="submission" date="2020-09" db="EMBL/GenBank/DDBJ databases">
        <title>Genome seq and assembly of Chryseobacterium sp.</title>
        <authorList>
            <person name="Chhetri G."/>
        </authorList>
    </citation>
    <scope>NUCLEOTIDE SEQUENCE [LARGE SCALE GENOMIC DNA]</scope>
    <source>
        <strain evidence="3 4">GCR10</strain>
    </source>
</reference>
<dbReference type="Gene3D" id="3.30.1150.10">
    <property type="match status" value="1"/>
</dbReference>
<gene>
    <name evidence="3" type="ORF">IC610_12430</name>
</gene>
<evidence type="ECO:0000313" key="3">
    <source>
        <dbReference type="EMBL" id="MBD8083220.1"/>
    </source>
</evidence>
<dbReference type="InterPro" id="IPR037682">
    <property type="entry name" value="TonB_C"/>
</dbReference>
<feature type="chain" id="PRO_5045597268" evidence="1">
    <location>
        <begin position="18"/>
        <end position="236"/>
    </location>
</feature>
<feature type="domain" description="TonB C-terminal" evidence="2">
    <location>
        <begin position="173"/>
        <end position="231"/>
    </location>
</feature>
<proteinExistence type="predicted"/>
<dbReference type="Proteomes" id="UP000637299">
    <property type="component" value="Unassembled WGS sequence"/>
</dbReference>
<name>A0ABR8ZD90_9FLAO</name>
<sequence length="236" mass="27380">MKKIVLFFILTSSFSSAQILDRYPKDQDDYHGGNIQFYKDYHKVLKEKNLKPCDDKNEMYSFKLVVYPDSTVKYVKEENEETLNRNKCTHDLSREVAKYLKGWKPAEVDGQKVAAQTSFWIIPDELFGELPEGYDPAKDYKMPEYDGGINNFRKKVAKSVDLSRFKFKSTVRLQVRFIIGIDGEMSDIQLEQSSGLKEFDDMIVKSVAQVKNKWTPANIHGRPVKSRFRLPLTISL</sequence>
<protein>
    <submittedName>
        <fullName evidence="3">TonB C-terminal domain-containing protein</fullName>
    </submittedName>
</protein>
<dbReference type="EMBL" id="JACYFS010000003">
    <property type="protein sequence ID" value="MBD8083220.1"/>
    <property type="molecule type" value="Genomic_DNA"/>
</dbReference>
<dbReference type="RefSeq" id="WP_191737144.1">
    <property type="nucleotide sequence ID" value="NZ_JACYFS010000003.1"/>
</dbReference>
<keyword evidence="1" id="KW-0732">Signal</keyword>
<comment type="caution">
    <text evidence="3">The sequence shown here is derived from an EMBL/GenBank/DDBJ whole genome shotgun (WGS) entry which is preliminary data.</text>
</comment>
<dbReference type="Pfam" id="PF03544">
    <property type="entry name" value="TonB_C"/>
    <property type="match status" value="1"/>
</dbReference>
<keyword evidence="4" id="KW-1185">Reference proteome</keyword>
<evidence type="ECO:0000313" key="4">
    <source>
        <dbReference type="Proteomes" id="UP000637299"/>
    </source>
</evidence>